<sequence length="108" mass="11454">MGKVINMTLAATSGIETSAGSQSLIVFNASDEARVGAPARNFIHMANMPMMTMKPDAHARVVATSNWRRGAATGAAGSATVMPIPPVTMALHQELVRLSSRVEVQRSY</sequence>
<proteinExistence type="predicted"/>
<dbReference type="EMBL" id="CAEZUZ010000159">
    <property type="protein sequence ID" value="CAB4620978.1"/>
    <property type="molecule type" value="Genomic_DNA"/>
</dbReference>
<name>A0A6J6IFW8_9ZZZZ</name>
<gene>
    <name evidence="1" type="ORF">UFOPK1889_00904</name>
</gene>
<organism evidence="1">
    <name type="scientific">freshwater metagenome</name>
    <dbReference type="NCBI Taxonomy" id="449393"/>
    <lineage>
        <taxon>unclassified sequences</taxon>
        <taxon>metagenomes</taxon>
        <taxon>ecological metagenomes</taxon>
    </lineage>
</organism>
<evidence type="ECO:0000313" key="1">
    <source>
        <dbReference type="EMBL" id="CAB4620978.1"/>
    </source>
</evidence>
<accession>A0A6J6IFW8</accession>
<reference evidence="1" key="1">
    <citation type="submission" date="2020-05" db="EMBL/GenBank/DDBJ databases">
        <authorList>
            <person name="Chiriac C."/>
            <person name="Salcher M."/>
            <person name="Ghai R."/>
            <person name="Kavagutti S V."/>
        </authorList>
    </citation>
    <scope>NUCLEOTIDE SEQUENCE</scope>
</reference>
<protein>
    <submittedName>
        <fullName evidence="1">Unannotated protein</fullName>
    </submittedName>
</protein>
<dbReference type="AlphaFoldDB" id="A0A6J6IFW8"/>